<feature type="binding site" evidence="5">
    <location>
        <position position="194"/>
    </location>
    <ligand>
        <name>S-adenosyl-L-methionine</name>
        <dbReference type="ChEBI" id="CHEBI:59789"/>
    </ligand>
</feature>
<reference evidence="8 9" key="1">
    <citation type="submission" date="2020-08" db="EMBL/GenBank/DDBJ databases">
        <title>Genomic Encyclopedia of Archaeal and Bacterial Type Strains, Phase II (KMG-II): from individual species to whole genera.</title>
        <authorList>
            <person name="Goeker M."/>
        </authorList>
    </citation>
    <scope>NUCLEOTIDE SEQUENCE [LARGE SCALE GENOMIC DNA]</scope>
    <source>
        <strain evidence="8 9">5AG</strain>
    </source>
</reference>
<evidence type="ECO:0000259" key="6">
    <source>
        <dbReference type="Pfam" id="PF13847"/>
    </source>
</evidence>
<dbReference type="GO" id="GO:0102559">
    <property type="term" value="F:peptide chain release factor N(5)-glutamine methyltransferase activity"/>
    <property type="evidence" value="ECO:0007669"/>
    <property type="project" value="UniProtKB-EC"/>
</dbReference>
<dbReference type="Gene3D" id="3.40.50.150">
    <property type="entry name" value="Vaccinia Virus protein VP39"/>
    <property type="match status" value="1"/>
</dbReference>
<feature type="binding site" evidence="5">
    <location>
        <position position="147"/>
    </location>
    <ligand>
        <name>S-adenosyl-L-methionine</name>
        <dbReference type="ChEBI" id="CHEBI:59789"/>
    </ligand>
</feature>
<feature type="binding site" evidence="5">
    <location>
        <begin position="194"/>
        <end position="197"/>
    </location>
    <ligand>
        <name>substrate</name>
    </ligand>
</feature>
<keyword evidence="3 5" id="KW-0949">S-adenosyl-L-methionine</keyword>
<feature type="domain" description="Methyltransferase" evidence="6">
    <location>
        <begin position="117"/>
        <end position="196"/>
    </location>
</feature>
<dbReference type="GO" id="GO:0032259">
    <property type="term" value="P:methylation"/>
    <property type="evidence" value="ECO:0007669"/>
    <property type="project" value="UniProtKB-KW"/>
</dbReference>
<dbReference type="InterPro" id="IPR029063">
    <property type="entry name" value="SAM-dependent_MTases_sf"/>
</dbReference>
<keyword evidence="1 5" id="KW-0489">Methyltransferase</keyword>
<dbReference type="FunFam" id="3.40.50.150:FF:000053">
    <property type="entry name" value="Release factor glutamine methyltransferase"/>
    <property type="match status" value="1"/>
</dbReference>
<dbReference type="InterPro" id="IPR025714">
    <property type="entry name" value="Methyltranfer_dom"/>
</dbReference>
<name>A0A7W5P9V5_9GAMM</name>
<dbReference type="NCBIfam" id="TIGR03534">
    <property type="entry name" value="RF_mod_PrmC"/>
    <property type="match status" value="1"/>
</dbReference>
<comment type="similarity">
    <text evidence="5">Belongs to the protein N5-glutamine methyltransferase family. PrmC subfamily.</text>
</comment>
<dbReference type="PROSITE" id="PS00092">
    <property type="entry name" value="N6_MTASE"/>
    <property type="match status" value="1"/>
</dbReference>
<organism evidence="8 9">
    <name type="scientific">Halomonas campaniensis</name>
    <dbReference type="NCBI Taxonomy" id="213554"/>
    <lineage>
        <taxon>Bacteria</taxon>
        <taxon>Pseudomonadati</taxon>
        <taxon>Pseudomonadota</taxon>
        <taxon>Gammaproteobacteria</taxon>
        <taxon>Oceanospirillales</taxon>
        <taxon>Halomonadaceae</taxon>
        <taxon>Halomonas</taxon>
    </lineage>
</organism>
<accession>A0A7W5P9V5</accession>
<feature type="domain" description="Release factor glutamine methyltransferase N-terminal" evidence="7">
    <location>
        <begin position="11"/>
        <end position="80"/>
    </location>
</feature>
<evidence type="ECO:0000256" key="2">
    <source>
        <dbReference type="ARBA" id="ARBA00022679"/>
    </source>
</evidence>
<evidence type="ECO:0000256" key="1">
    <source>
        <dbReference type="ARBA" id="ARBA00022603"/>
    </source>
</evidence>
<evidence type="ECO:0000313" key="9">
    <source>
        <dbReference type="Proteomes" id="UP000553442"/>
    </source>
</evidence>
<dbReference type="InterPro" id="IPR004556">
    <property type="entry name" value="HemK-like"/>
</dbReference>
<keyword evidence="9" id="KW-1185">Reference proteome</keyword>
<gene>
    <name evidence="5" type="primary">prmC</name>
    <name evidence="8" type="ORF">BDK63_000789</name>
</gene>
<dbReference type="EMBL" id="JACHZF010000005">
    <property type="protein sequence ID" value="MBB3329947.1"/>
    <property type="molecule type" value="Genomic_DNA"/>
</dbReference>
<feature type="binding site" evidence="5">
    <location>
        <begin position="124"/>
        <end position="128"/>
    </location>
    <ligand>
        <name>S-adenosyl-L-methionine</name>
        <dbReference type="ChEBI" id="CHEBI:59789"/>
    </ligand>
</feature>
<evidence type="ECO:0000259" key="7">
    <source>
        <dbReference type="Pfam" id="PF17827"/>
    </source>
</evidence>
<proteinExistence type="inferred from homology"/>
<dbReference type="NCBIfam" id="TIGR00536">
    <property type="entry name" value="hemK_fam"/>
    <property type="match status" value="1"/>
</dbReference>
<feature type="binding site" evidence="5">
    <location>
        <position position="175"/>
    </location>
    <ligand>
        <name>S-adenosyl-L-methionine</name>
        <dbReference type="ChEBI" id="CHEBI:59789"/>
    </ligand>
</feature>
<dbReference type="PANTHER" id="PTHR18895">
    <property type="entry name" value="HEMK METHYLTRANSFERASE"/>
    <property type="match status" value="1"/>
</dbReference>
<comment type="caution">
    <text evidence="8">The sequence shown here is derived from an EMBL/GenBank/DDBJ whole genome shotgun (WGS) entry which is preliminary data.</text>
</comment>
<dbReference type="Gene3D" id="1.10.8.10">
    <property type="entry name" value="DNA helicase RuvA subunit, C-terminal domain"/>
    <property type="match status" value="1"/>
</dbReference>
<dbReference type="AlphaFoldDB" id="A0A7W5P9V5"/>
<dbReference type="HAMAP" id="MF_02126">
    <property type="entry name" value="RF_methyltr_PrmC"/>
    <property type="match status" value="1"/>
</dbReference>
<evidence type="ECO:0000256" key="4">
    <source>
        <dbReference type="ARBA" id="ARBA00048391"/>
    </source>
</evidence>
<dbReference type="GO" id="GO:0003676">
    <property type="term" value="F:nucleic acid binding"/>
    <property type="evidence" value="ECO:0007669"/>
    <property type="project" value="InterPro"/>
</dbReference>
<dbReference type="InterPro" id="IPR019874">
    <property type="entry name" value="RF_methyltr_PrmC"/>
</dbReference>
<keyword evidence="2 5" id="KW-0808">Transferase</keyword>
<evidence type="ECO:0000256" key="3">
    <source>
        <dbReference type="ARBA" id="ARBA00022691"/>
    </source>
</evidence>
<dbReference type="InterPro" id="IPR002052">
    <property type="entry name" value="DNA_methylase_N6_adenine_CS"/>
</dbReference>
<dbReference type="Proteomes" id="UP000553442">
    <property type="component" value="Unassembled WGS sequence"/>
</dbReference>
<protein>
    <recommendedName>
        <fullName evidence="5">Release factor glutamine methyltransferase</fullName>
        <shortName evidence="5">RF MTase</shortName>
        <ecNumber evidence="5">2.1.1.297</ecNumber>
    </recommendedName>
    <alternativeName>
        <fullName evidence="5">N5-glutamine methyltransferase PrmC</fullName>
    </alternativeName>
    <alternativeName>
        <fullName evidence="5">Protein-(glutamine-N5) MTase PrmC</fullName>
    </alternativeName>
    <alternativeName>
        <fullName evidence="5">Protein-glutamine N-methyltransferase PrmC</fullName>
    </alternativeName>
</protein>
<sequence>MPGGSVRLDALLARAAGRLQAAGSPTARLDAEVLLCHVLGVDRTWLYTWGDRPAPTLERARFEALVAARAAGRPVAYLTGEREFWGLRLATDPSTLIPRPDTETLVEAALERAVAAGGRLLDLGTGSGAIALAFASERPGWRVLGVDIRPEAVALARRNAERHRLGNAAFRQSDWFSALGEGEAAERFALIVSNPPYLADDDPHLARGDVRFEPRSALVAGERGLADLRRLVDQARGHLLPGGWLLLEHGAEQGAAVREALVAAGYGEVASRRDLGGHERVSLGRTAGR</sequence>
<dbReference type="InterPro" id="IPR040758">
    <property type="entry name" value="PrmC_N"/>
</dbReference>
<dbReference type="Pfam" id="PF13847">
    <property type="entry name" value="Methyltransf_31"/>
    <property type="match status" value="1"/>
</dbReference>
<comment type="catalytic activity">
    <reaction evidence="4 5">
        <text>L-glutaminyl-[peptide chain release factor] + S-adenosyl-L-methionine = N(5)-methyl-L-glutaminyl-[peptide chain release factor] + S-adenosyl-L-homocysteine + H(+)</text>
        <dbReference type="Rhea" id="RHEA:42896"/>
        <dbReference type="Rhea" id="RHEA-COMP:10271"/>
        <dbReference type="Rhea" id="RHEA-COMP:10272"/>
        <dbReference type="ChEBI" id="CHEBI:15378"/>
        <dbReference type="ChEBI" id="CHEBI:30011"/>
        <dbReference type="ChEBI" id="CHEBI:57856"/>
        <dbReference type="ChEBI" id="CHEBI:59789"/>
        <dbReference type="ChEBI" id="CHEBI:61891"/>
        <dbReference type="EC" id="2.1.1.297"/>
    </reaction>
</comment>
<evidence type="ECO:0000256" key="5">
    <source>
        <dbReference type="HAMAP-Rule" id="MF_02126"/>
    </source>
</evidence>
<dbReference type="PANTHER" id="PTHR18895:SF74">
    <property type="entry name" value="MTRF1L RELEASE FACTOR GLUTAMINE METHYLTRANSFERASE"/>
    <property type="match status" value="1"/>
</dbReference>
<dbReference type="CDD" id="cd02440">
    <property type="entry name" value="AdoMet_MTases"/>
    <property type="match status" value="1"/>
</dbReference>
<dbReference type="Pfam" id="PF17827">
    <property type="entry name" value="PrmC_N"/>
    <property type="match status" value="1"/>
</dbReference>
<dbReference type="SUPFAM" id="SSF53335">
    <property type="entry name" value="S-adenosyl-L-methionine-dependent methyltransferases"/>
    <property type="match status" value="1"/>
</dbReference>
<comment type="function">
    <text evidence="5">Methylates the class 1 translation termination release factors RF1/PrfA and RF2/PrfB on the glutamine residue of the universally conserved GGQ motif.</text>
</comment>
<dbReference type="InterPro" id="IPR050320">
    <property type="entry name" value="N5-glutamine_MTase"/>
</dbReference>
<dbReference type="EC" id="2.1.1.297" evidence="5"/>
<evidence type="ECO:0000313" key="8">
    <source>
        <dbReference type="EMBL" id="MBB3329947.1"/>
    </source>
</evidence>